<dbReference type="EMBL" id="JBHSFQ010000036">
    <property type="protein sequence ID" value="MFC4565325.1"/>
    <property type="molecule type" value="Genomic_DNA"/>
</dbReference>
<protein>
    <recommendedName>
        <fullName evidence="4">Polyhydroxyalkanoate synthesis regulator phasin</fullName>
    </recommendedName>
</protein>
<feature type="compositionally biased region" description="Low complexity" evidence="1">
    <location>
        <begin position="341"/>
        <end position="359"/>
    </location>
</feature>
<evidence type="ECO:0008006" key="4">
    <source>
        <dbReference type="Google" id="ProtNLM"/>
    </source>
</evidence>
<name>A0ABV9E2D4_9ACTN</name>
<feature type="region of interest" description="Disordered" evidence="1">
    <location>
        <begin position="194"/>
        <end position="378"/>
    </location>
</feature>
<gene>
    <name evidence="2" type="ORF">ACFO4E_26010</name>
</gene>
<feature type="compositionally biased region" description="Low complexity" evidence="1">
    <location>
        <begin position="194"/>
        <end position="220"/>
    </location>
</feature>
<dbReference type="Proteomes" id="UP001595923">
    <property type="component" value="Unassembled WGS sequence"/>
</dbReference>
<dbReference type="RefSeq" id="WP_378579150.1">
    <property type="nucleotide sequence ID" value="NZ_JBHSFQ010000036.1"/>
</dbReference>
<organism evidence="2 3">
    <name type="scientific">Nocardiopsis mangrovi</name>
    <dbReference type="NCBI Taxonomy" id="1179818"/>
    <lineage>
        <taxon>Bacteria</taxon>
        <taxon>Bacillati</taxon>
        <taxon>Actinomycetota</taxon>
        <taxon>Actinomycetes</taxon>
        <taxon>Streptosporangiales</taxon>
        <taxon>Nocardiopsidaceae</taxon>
        <taxon>Nocardiopsis</taxon>
    </lineage>
</organism>
<sequence>MVVDAVRAYLDAASGLTELTRKRAVAAAKTLLRAGEDRPSGPRRDPAPAGPGAGEPAPRVGHTIQALATDLIATSQANRAALNEVVAAEVERVLDRLDLVSRDDYDRLARRVAELERRLAAQRTAARPVGAAAPVAMPAHAPATDHAAPAATGPAVPETGAAVPAPAAPVGTAPPAFTTAGSVSARSAAAAAGAAPAGPATTAAPAPRRRTGPASAPASSWPDRPDTAAESPVADTLLAAPATAPEPAAARPAGTGGPGEDRTAATDPAGADGAPVADGTASDAQSPDGGASTGPAAGPADRGAAAEDADPEDIAVPLPDRVAEAPQDPPKKPAAKRTAKTKAATTRTRATGAKSASKSTAKRSGARGKSAPSPKKTD</sequence>
<feature type="region of interest" description="Disordered" evidence="1">
    <location>
        <begin position="141"/>
        <end position="167"/>
    </location>
</feature>
<accession>A0ABV9E2D4</accession>
<keyword evidence="3" id="KW-1185">Reference proteome</keyword>
<reference evidence="3" key="1">
    <citation type="journal article" date="2019" name="Int. J. Syst. Evol. Microbiol.">
        <title>The Global Catalogue of Microorganisms (GCM) 10K type strain sequencing project: providing services to taxonomists for standard genome sequencing and annotation.</title>
        <authorList>
            <consortium name="The Broad Institute Genomics Platform"/>
            <consortium name="The Broad Institute Genome Sequencing Center for Infectious Disease"/>
            <person name="Wu L."/>
            <person name="Ma J."/>
        </authorList>
    </citation>
    <scope>NUCLEOTIDE SEQUENCE [LARGE SCALE GENOMIC DNA]</scope>
    <source>
        <strain evidence="3">XZYJ18</strain>
    </source>
</reference>
<feature type="region of interest" description="Disordered" evidence="1">
    <location>
        <begin position="31"/>
        <end position="59"/>
    </location>
</feature>
<evidence type="ECO:0000256" key="1">
    <source>
        <dbReference type="SAM" id="MobiDB-lite"/>
    </source>
</evidence>
<evidence type="ECO:0000313" key="3">
    <source>
        <dbReference type="Proteomes" id="UP001595923"/>
    </source>
</evidence>
<feature type="compositionally biased region" description="Low complexity" evidence="1">
    <location>
        <begin position="265"/>
        <end position="303"/>
    </location>
</feature>
<feature type="compositionally biased region" description="Low complexity" evidence="1">
    <location>
        <begin position="239"/>
        <end position="253"/>
    </location>
</feature>
<comment type="caution">
    <text evidence="2">The sequence shown here is derived from an EMBL/GenBank/DDBJ whole genome shotgun (WGS) entry which is preliminary data.</text>
</comment>
<proteinExistence type="predicted"/>
<feature type="compositionally biased region" description="Basic and acidic residues" evidence="1">
    <location>
        <begin position="34"/>
        <end position="46"/>
    </location>
</feature>
<evidence type="ECO:0000313" key="2">
    <source>
        <dbReference type="EMBL" id="MFC4565325.1"/>
    </source>
</evidence>